<evidence type="ECO:0000313" key="3">
    <source>
        <dbReference type="EMBL" id="VAX15118.1"/>
    </source>
</evidence>
<dbReference type="GO" id="GO:0008713">
    <property type="term" value="F:ADP-heptose-lipopolysaccharide heptosyltransferase activity"/>
    <property type="evidence" value="ECO:0007669"/>
    <property type="project" value="TreeGrafter"/>
</dbReference>
<dbReference type="GO" id="GO:0009244">
    <property type="term" value="P:lipopolysaccharide core region biosynthetic process"/>
    <property type="evidence" value="ECO:0007669"/>
    <property type="project" value="TreeGrafter"/>
</dbReference>
<keyword evidence="1" id="KW-0328">Glycosyltransferase</keyword>
<protein>
    <recommendedName>
        <fullName evidence="4">ADP-heptose--lipooligosaccharide heptosyltransferase II</fullName>
    </recommendedName>
</protein>
<dbReference type="CDD" id="cd03789">
    <property type="entry name" value="GT9_LPS_heptosyltransferase"/>
    <property type="match status" value="1"/>
</dbReference>
<name>A0A3B1BUB6_9ZZZZ</name>
<dbReference type="EMBL" id="UOGC01000003">
    <property type="protein sequence ID" value="VAX15118.1"/>
    <property type="molecule type" value="Genomic_DNA"/>
</dbReference>
<accession>A0A3B1BUB6</accession>
<evidence type="ECO:0000256" key="1">
    <source>
        <dbReference type="ARBA" id="ARBA00022676"/>
    </source>
</evidence>
<dbReference type="GO" id="GO:0005829">
    <property type="term" value="C:cytosol"/>
    <property type="evidence" value="ECO:0007669"/>
    <property type="project" value="TreeGrafter"/>
</dbReference>
<reference evidence="3" key="1">
    <citation type="submission" date="2018-06" db="EMBL/GenBank/DDBJ databases">
        <authorList>
            <person name="Zhirakovskaya E."/>
        </authorList>
    </citation>
    <scope>NUCLEOTIDE SEQUENCE</scope>
</reference>
<dbReference type="PANTHER" id="PTHR30160:SF7">
    <property type="entry name" value="ADP-HEPTOSE--LPS HEPTOSYLTRANSFERASE 2"/>
    <property type="match status" value="1"/>
</dbReference>
<organism evidence="3">
    <name type="scientific">hydrothermal vent metagenome</name>
    <dbReference type="NCBI Taxonomy" id="652676"/>
    <lineage>
        <taxon>unclassified sequences</taxon>
        <taxon>metagenomes</taxon>
        <taxon>ecological metagenomes</taxon>
    </lineage>
</organism>
<dbReference type="Gene3D" id="3.40.50.2000">
    <property type="entry name" value="Glycogen Phosphorylase B"/>
    <property type="match status" value="2"/>
</dbReference>
<dbReference type="AlphaFoldDB" id="A0A3B1BUB6"/>
<gene>
    <name evidence="3" type="ORF">MNBD_NITROSPINAE01-1482</name>
</gene>
<dbReference type="InterPro" id="IPR002201">
    <property type="entry name" value="Glyco_trans_9"/>
</dbReference>
<sequence>MGKNILVLNHTRMGDLIQTTPLISGLKEKEPDCHITMLANIKFAGILKFVPGIDKLITLDIARFATDNTKEPDVVAMYEYLDKLANDIKAQNFDMVLNLSHSKFSGVLSLLAGVGDVRGFLSTPRGEGLIRDPWLIYFSSILAFRRYNRWNLVDMYMLGAGVEPKESLRLAINPDVKAIDSARLVMEKLGINKGDLVIGFQAGASREDRRWSPQKFAKVGDYLARTRGAKIVLFGAPSEKTLGDEIEDAMETQVINMIGKTGLSELVGWVKNIDLLITNDTGTMHIAAAVGTKIVALFFVHARAEETGPYCDGAIILQADIECAPCSHQTVCDHYSCLSYITPEDAIASCETLLDGKREIPDDPDLFTRTIPLFSRFHKDGGVEFAPARFRPMTSFDFYAYLYRPILAKMADKWNDPEKLVNGGDAASLAISELKERFSLPSTHDFEIWVSRGLEGAKRLIELGREAGKLAEGAKHAFALKEVSKLSDIAGRLDNIGQKVAIISGTHDMVAPLATIYRRRVENMEGDDTLLLARQMEKSARWLEKSATLLVDAISRARERLF</sequence>
<dbReference type="Pfam" id="PF01075">
    <property type="entry name" value="Glyco_transf_9"/>
    <property type="match status" value="1"/>
</dbReference>
<evidence type="ECO:0008006" key="4">
    <source>
        <dbReference type="Google" id="ProtNLM"/>
    </source>
</evidence>
<dbReference type="InterPro" id="IPR051199">
    <property type="entry name" value="LPS_LOS_Heptosyltrfase"/>
</dbReference>
<evidence type="ECO:0000256" key="2">
    <source>
        <dbReference type="ARBA" id="ARBA00022679"/>
    </source>
</evidence>
<dbReference type="SUPFAM" id="SSF53756">
    <property type="entry name" value="UDP-Glycosyltransferase/glycogen phosphorylase"/>
    <property type="match status" value="1"/>
</dbReference>
<dbReference type="PANTHER" id="PTHR30160">
    <property type="entry name" value="TETRAACYLDISACCHARIDE 4'-KINASE-RELATED"/>
    <property type="match status" value="1"/>
</dbReference>
<proteinExistence type="predicted"/>
<keyword evidence="2" id="KW-0808">Transferase</keyword>